<dbReference type="Proteomes" id="UP001165079">
    <property type="component" value="Unassembled WGS sequence"/>
</dbReference>
<evidence type="ECO:0000256" key="1">
    <source>
        <dbReference type="RuleBase" id="RU362001"/>
    </source>
</evidence>
<gene>
    <name evidence="2" type="ORF">Afil01_20140</name>
</gene>
<name>A0A9W6SJZ6_9ACTN</name>
<dbReference type="Gene3D" id="1.10.287.1060">
    <property type="entry name" value="ESAT-6-like"/>
    <property type="match status" value="1"/>
</dbReference>
<dbReference type="EMBL" id="BSTX01000001">
    <property type="protein sequence ID" value="GLZ77207.1"/>
    <property type="molecule type" value="Genomic_DNA"/>
</dbReference>
<comment type="caution">
    <text evidence="2">The sequence shown here is derived from an EMBL/GenBank/DDBJ whole genome shotgun (WGS) entry which is preliminary data.</text>
</comment>
<organism evidence="2 3">
    <name type="scientific">Actinorhabdospora filicis</name>
    <dbReference type="NCBI Taxonomy" id="1785913"/>
    <lineage>
        <taxon>Bacteria</taxon>
        <taxon>Bacillati</taxon>
        <taxon>Actinomycetota</taxon>
        <taxon>Actinomycetes</taxon>
        <taxon>Micromonosporales</taxon>
        <taxon>Micromonosporaceae</taxon>
        <taxon>Actinorhabdospora</taxon>
    </lineage>
</organism>
<evidence type="ECO:0000313" key="2">
    <source>
        <dbReference type="EMBL" id="GLZ77207.1"/>
    </source>
</evidence>
<dbReference type="Pfam" id="PF06013">
    <property type="entry name" value="WXG100"/>
    <property type="match status" value="1"/>
</dbReference>
<dbReference type="NCBIfam" id="TIGR03930">
    <property type="entry name" value="WXG100_ESAT6"/>
    <property type="match status" value="1"/>
</dbReference>
<keyword evidence="3" id="KW-1185">Reference proteome</keyword>
<sequence length="93" mass="10419">MEIIKVSPGELDSFGLRIKTSSQELQAILDELRGKLDAMNWSGNDQQNYEIQRAEWTRTVTGLNELLNRIGQTVQLAKSNYSGTEGANARMFA</sequence>
<accession>A0A9W6SJZ6</accession>
<dbReference type="InterPro" id="IPR010310">
    <property type="entry name" value="T7SS_ESAT-6-like"/>
</dbReference>
<dbReference type="SUPFAM" id="SSF140453">
    <property type="entry name" value="EsxAB dimer-like"/>
    <property type="match status" value="1"/>
</dbReference>
<evidence type="ECO:0000313" key="3">
    <source>
        <dbReference type="Proteomes" id="UP001165079"/>
    </source>
</evidence>
<comment type="similarity">
    <text evidence="1">Belongs to the WXG100 family.</text>
</comment>
<protein>
    <recommendedName>
        <fullName evidence="1">ESAT-6-like protein</fullName>
    </recommendedName>
</protein>
<dbReference type="InterPro" id="IPR036689">
    <property type="entry name" value="ESAT-6-like_sf"/>
</dbReference>
<proteinExistence type="inferred from homology"/>
<dbReference type="RefSeq" id="WP_285662337.1">
    <property type="nucleotide sequence ID" value="NZ_BSTX01000001.1"/>
</dbReference>
<reference evidence="2" key="1">
    <citation type="submission" date="2023-03" db="EMBL/GenBank/DDBJ databases">
        <title>Actinorhabdospora filicis NBRC 111898.</title>
        <authorList>
            <person name="Ichikawa N."/>
            <person name="Sato H."/>
            <person name="Tonouchi N."/>
        </authorList>
    </citation>
    <scope>NUCLEOTIDE SEQUENCE</scope>
    <source>
        <strain evidence="2">NBRC 111898</strain>
    </source>
</reference>
<dbReference type="AlphaFoldDB" id="A0A9W6SJZ6"/>